<reference evidence="2 3" key="1">
    <citation type="submission" date="2024-04" db="EMBL/GenBank/DDBJ databases">
        <authorList>
            <person name="Rising A."/>
            <person name="Reimegard J."/>
            <person name="Sonavane S."/>
            <person name="Akerstrom W."/>
            <person name="Nylinder S."/>
            <person name="Hedman E."/>
            <person name="Kallberg Y."/>
        </authorList>
    </citation>
    <scope>NUCLEOTIDE SEQUENCE [LARGE SCALE GENOMIC DNA]</scope>
</reference>
<name>A0AAV1ZEX5_9ARAC</name>
<accession>A0AAV1ZEX5</accession>
<evidence type="ECO:0000256" key="1">
    <source>
        <dbReference type="SAM" id="MobiDB-lite"/>
    </source>
</evidence>
<organism evidence="2 3">
    <name type="scientific">Larinioides sclopetarius</name>
    <dbReference type="NCBI Taxonomy" id="280406"/>
    <lineage>
        <taxon>Eukaryota</taxon>
        <taxon>Metazoa</taxon>
        <taxon>Ecdysozoa</taxon>
        <taxon>Arthropoda</taxon>
        <taxon>Chelicerata</taxon>
        <taxon>Arachnida</taxon>
        <taxon>Araneae</taxon>
        <taxon>Araneomorphae</taxon>
        <taxon>Entelegynae</taxon>
        <taxon>Araneoidea</taxon>
        <taxon>Araneidae</taxon>
        <taxon>Larinioides</taxon>
    </lineage>
</organism>
<sequence>MVQKAGQKFDSFVEIKLQADQCEFGAAYGRNIKDHIIQELRDDVLHERLLRETELSLKKTLELCKSAELSKLHSLAVSQPQPTSSTQVDAISHQGIKKFQGQNNPSKQQFNSSKHSRNNKSSTQHKKRPCSRCGSHHTPRNCPAYGKACDNCHMINQFSGVCRQSKKQQPPRNQHRISMIECNSDIAYIGTISTFQLSDWLQEIILMMPQLSLSLIQVLR</sequence>
<proteinExistence type="predicted"/>
<dbReference type="Proteomes" id="UP001497382">
    <property type="component" value="Unassembled WGS sequence"/>
</dbReference>
<feature type="region of interest" description="Disordered" evidence="1">
    <location>
        <begin position="97"/>
        <end position="137"/>
    </location>
</feature>
<feature type="compositionally biased region" description="Basic residues" evidence="1">
    <location>
        <begin position="114"/>
        <end position="137"/>
    </location>
</feature>
<evidence type="ECO:0000313" key="2">
    <source>
        <dbReference type="EMBL" id="CAL1270074.1"/>
    </source>
</evidence>
<dbReference type="EMBL" id="CAXIEN010000046">
    <property type="protein sequence ID" value="CAL1270074.1"/>
    <property type="molecule type" value="Genomic_DNA"/>
</dbReference>
<dbReference type="AlphaFoldDB" id="A0AAV1ZEX5"/>
<evidence type="ECO:0000313" key="3">
    <source>
        <dbReference type="Proteomes" id="UP001497382"/>
    </source>
</evidence>
<keyword evidence="3" id="KW-1185">Reference proteome</keyword>
<protein>
    <recommendedName>
        <fullName evidence="4">Gag protein</fullName>
    </recommendedName>
</protein>
<feature type="compositionally biased region" description="Polar residues" evidence="1">
    <location>
        <begin position="100"/>
        <end position="110"/>
    </location>
</feature>
<gene>
    <name evidence="2" type="ORF">LARSCL_LOCUS5094</name>
</gene>
<evidence type="ECO:0008006" key="4">
    <source>
        <dbReference type="Google" id="ProtNLM"/>
    </source>
</evidence>
<comment type="caution">
    <text evidence="2">The sequence shown here is derived from an EMBL/GenBank/DDBJ whole genome shotgun (WGS) entry which is preliminary data.</text>
</comment>